<evidence type="ECO:0000313" key="1">
    <source>
        <dbReference type="EMBL" id="MDT0302894.1"/>
    </source>
</evidence>
<name>A0ABU2KUC4_9ACTN</name>
<dbReference type="RefSeq" id="WP_311545377.1">
    <property type="nucleotide sequence ID" value="NZ_JAVREK010000011.1"/>
</dbReference>
<evidence type="ECO:0000313" key="2">
    <source>
        <dbReference type="Proteomes" id="UP001183226"/>
    </source>
</evidence>
<accession>A0ABU2KUC4</accession>
<dbReference type="Proteomes" id="UP001183226">
    <property type="component" value="Unassembled WGS sequence"/>
</dbReference>
<protein>
    <recommendedName>
        <fullName evidence="3">Minor tail protein</fullName>
    </recommendedName>
</protein>
<keyword evidence="2" id="KW-1185">Reference proteome</keyword>
<dbReference type="EMBL" id="JAVREK010000011">
    <property type="protein sequence ID" value="MDT0302894.1"/>
    <property type="molecule type" value="Genomic_DNA"/>
</dbReference>
<sequence>MTFQEAAFVDGGPINGTLLRRQYESSTRSGQGVVESTDLRVLELAVPADGFRITSGAAAIPGTVTAFDGSYYALNIGDHTVPGVAGTGSEGPRSDMVVASFNPSTMFIEPDIITDVDPDATAVPPSYLAGTAAIPLARIDWPVSTGTITQDMIVDLRQMLQERSERVLRVQRGIDPVEYLGNIQDPDWENAPDVVWPDVVIPAWATQVQVVAHWMNMGQFSADLAGGGGSTDARGRGRVALGYGTGGGPTDIQTDYIAYNFNLNTSNGERRSFGLADQQMIPAEMRGQLCNLRLQVSGTVGVRGRLACDEWSTFYVDLNFLERPAMDVT</sequence>
<proteinExistence type="predicted"/>
<evidence type="ECO:0008006" key="3">
    <source>
        <dbReference type="Google" id="ProtNLM"/>
    </source>
</evidence>
<reference evidence="2" key="1">
    <citation type="submission" date="2023-07" db="EMBL/GenBank/DDBJ databases">
        <title>30 novel species of actinomycetes from the DSMZ collection.</title>
        <authorList>
            <person name="Nouioui I."/>
        </authorList>
    </citation>
    <scope>NUCLEOTIDE SEQUENCE [LARGE SCALE GENOMIC DNA]</scope>
    <source>
        <strain evidence="2">DSM 45055</strain>
    </source>
</reference>
<organism evidence="1 2">
    <name type="scientific">Streptomonospora wellingtoniae</name>
    <dbReference type="NCBI Taxonomy" id="3075544"/>
    <lineage>
        <taxon>Bacteria</taxon>
        <taxon>Bacillati</taxon>
        <taxon>Actinomycetota</taxon>
        <taxon>Actinomycetes</taxon>
        <taxon>Streptosporangiales</taxon>
        <taxon>Nocardiopsidaceae</taxon>
        <taxon>Streptomonospora</taxon>
    </lineage>
</organism>
<gene>
    <name evidence="1" type="ORF">RM446_12295</name>
</gene>
<comment type="caution">
    <text evidence="1">The sequence shown here is derived from an EMBL/GenBank/DDBJ whole genome shotgun (WGS) entry which is preliminary data.</text>
</comment>